<dbReference type="Pfam" id="PF08448">
    <property type="entry name" value="PAS_4"/>
    <property type="match status" value="1"/>
</dbReference>
<dbReference type="PROSITE" id="PS50112">
    <property type="entry name" value="PAS"/>
    <property type="match status" value="1"/>
</dbReference>
<gene>
    <name evidence="5" type="ORF">DFR43_10873</name>
</gene>
<feature type="domain" description="PAC" evidence="3">
    <location>
        <begin position="96"/>
        <end position="149"/>
    </location>
</feature>
<dbReference type="InterPro" id="IPR029787">
    <property type="entry name" value="Nucleotide_cyclase"/>
</dbReference>
<reference evidence="5 6" key="1">
    <citation type="submission" date="2019-03" db="EMBL/GenBank/DDBJ databases">
        <title>Genomic Encyclopedia of Type Strains, Phase IV (KMG-IV): sequencing the most valuable type-strain genomes for metagenomic binning, comparative biology and taxonomic classification.</title>
        <authorList>
            <person name="Goeker M."/>
        </authorList>
    </citation>
    <scope>NUCLEOTIDE SEQUENCE [LARGE SCALE GENOMIC DNA]</scope>
    <source>
        <strain evidence="5 6">DSM 19605</strain>
    </source>
</reference>
<dbReference type="PANTHER" id="PTHR46663">
    <property type="entry name" value="DIGUANYLATE CYCLASE DGCT-RELATED"/>
    <property type="match status" value="1"/>
</dbReference>
<dbReference type="InterPro" id="IPR052163">
    <property type="entry name" value="DGC-Regulatory_Protein"/>
</dbReference>
<dbReference type="InterPro" id="IPR035965">
    <property type="entry name" value="PAS-like_dom_sf"/>
</dbReference>
<dbReference type="OrthoDB" id="9813903at2"/>
<dbReference type="SUPFAM" id="SSF55073">
    <property type="entry name" value="Nucleotide cyclase"/>
    <property type="match status" value="1"/>
</dbReference>
<feature type="domain" description="GGDEF" evidence="4">
    <location>
        <begin position="303"/>
        <end position="440"/>
    </location>
</feature>
<dbReference type="CDD" id="cd01949">
    <property type="entry name" value="GGDEF"/>
    <property type="match status" value="1"/>
</dbReference>
<proteinExistence type="predicted"/>
<dbReference type="InterPro" id="IPR000014">
    <property type="entry name" value="PAS"/>
</dbReference>
<keyword evidence="6" id="KW-1185">Reference proteome</keyword>
<dbReference type="Gene3D" id="3.30.70.270">
    <property type="match status" value="1"/>
</dbReference>
<evidence type="ECO:0000259" key="4">
    <source>
        <dbReference type="PROSITE" id="PS50887"/>
    </source>
</evidence>
<dbReference type="Pfam" id="PF00990">
    <property type="entry name" value="GGDEF"/>
    <property type="match status" value="1"/>
</dbReference>
<dbReference type="Proteomes" id="UP000295510">
    <property type="component" value="Unassembled WGS sequence"/>
</dbReference>
<sequence>MANPAAEPSSPPTSEVATPGHVPWPVSSELLLGLAADWLWVMDMQLRIVRIESLNAGRLAPDVEHAVGHTPWESPLFGVPGHGWRRHLRVLWSHQPFRDLELAWRSGGRIRWSAISGVPLFDGKQRFCGYVGVACDITARKQAELAMREARADLDATLRALPDLMFEVDQRGTIHHVHAPQPELLAAPADRLIGRNHRQFLPAEVITVVEQALTEARQQGHARGYRYALQLPQGPCWFELSAARKHTPGKATPRYVLIVRDITELKRREAELSELAFHDSLTGLPNRRLLMDRIEQTLLRQTGWAALLFVDLDNFKTINDTRGHATGDQVLMAFADKLRHSVREADPMGRLGGDEFLVLLVDLGDDASVARRAVQRVARALMQATAQPYPGVEPPISVSVSIGALLFQSPACLSELLPQADALMYRAKQAGKGRVSLRWYKPPNRPLGVAALTERRKQRRGVEKPQKSSE</sequence>
<feature type="region of interest" description="Disordered" evidence="1">
    <location>
        <begin position="1"/>
        <end position="20"/>
    </location>
</feature>
<dbReference type="NCBIfam" id="TIGR00254">
    <property type="entry name" value="GGDEF"/>
    <property type="match status" value="1"/>
</dbReference>
<dbReference type="InterPro" id="IPR043128">
    <property type="entry name" value="Rev_trsase/Diguanyl_cyclase"/>
</dbReference>
<accession>A0A4R6U961</accession>
<dbReference type="InterPro" id="IPR013656">
    <property type="entry name" value="PAS_4"/>
</dbReference>
<dbReference type="PANTHER" id="PTHR46663:SF2">
    <property type="entry name" value="GGDEF DOMAIN-CONTAINING PROTEIN"/>
    <property type="match status" value="1"/>
</dbReference>
<feature type="compositionally biased region" description="Low complexity" evidence="1">
    <location>
        <begin position="1"/>
        <end position="19"/>
    </location>
</feature>
<organism evidence="5 6">
    <name type="scientific">Tepidicella xavieri</name>
    <dbReference type="NCBI Taxonomy" id="360241"/>
    <lineage>
        <taxon>Bacteria</taxon>
        <taxon>Pseudomonadati</taxon>
        <taxon>Pseudomonadota</taxon>
        <taxon>Betaproteobacteria</taxon>
        <taxon>Burkholderiales</taxon>
        <taxon>Tepidicella</taxon>
    </lineage>
</organism>
<evidence type="ECO:0000259" key="3">
    <source>
        <dbReference type="PROSITE" id="PS50113"/>
    </source>
</evidence>
<evidence type="ECO:0000259" key="2">
    <source>
        <dbReference type="PROSITE" id="PS50112"/>
    </source>
</evidence>
<evidence type="ECO:0000313" key="5">
    <source>
        <dbReference type="EMBL" id="TDQ43130.1"/>
    </source>
</evidence>
<name>A0A4R6U961_9BURK</name>
<dbReference type="InterPro" id="IPR000160">
    <property type="entry name" value="GGDEF_dom"/>
</dbReference>
<feature type="region of interest" description="Disordered" evidence="1">
    <location>
        <begin position="448"/>
        <end position="470"/>
    </location>
</feature>
<dbReference type="PROSITE" id="PS50887">
    <property type="entry name" value="GGDEF"/>
    <property type="match status" value="1"/>
</dbReference>
<comment type="caution">
    <text evidence="5">The sequence shown here is derived from an EMBL/GenBank/DDBJ whole genome shotgun (WGS) entry which is preliminary data.</text>
</comment>
<dbReference type="PROSITE" id="PS50113">
    <property type="entry name" value="PAC"/>
    <property type="match status" value="1"/>
</dbReference>
<dbReference type="NCBIfam" id="TIGR00229">
    <property type="entry name" value="sensory_box"/>
    <property type="match status" value="1"/>
</dbReference>
<dbReference type="SUPFAM" id="SSF55785">
    <property type="entry name" value="PYP-like sensor domain (PAS domain)"/>
    <property type="match status" value="2"/>
</dbReference>
<evidence type="ECO:0000313" key="6">
    <source>
        <dbReference type="Proteomes" id="UP000295510"/>
    </source>
</evidence>
<dbReference type="InterPro" id="IPR000700">
    <property type="entry name" value="PAS-assoc_C"/>
</dbReference>
<dbReference type="EMBL" id="SNYL01000008">
    <property type="protein sequence ID" value="TDQ43130.1"/>
    <property type="molecule type" value="Genomic_DNA"/>
</dbReference>
<feature type="domain" description="PAS" evidence="2">
    <location>
        <begin position="150"/>
        <end position="220"/>
    </location>
</feature>
<dbReference type="SMART" id="SM00267">
    <property type="entry name" value="GGDEF"/>
    <property type="match status" value="1"/>
</dbReference>
<evidence type="ECO:0000256" key="1">
    <source>
        <dbReference type="SAM" id="MobiDB-lite"/>
    </source>
</evidence>
<dbReference type="Gene3D" id="3.30.450.20">
    <property type="entry name" value="PAS domain"/>
    <property type="match status" value="2"/>
</dbReference>
<protein>
    <submittedName>
        <fullName evidence="5">PAS domain S-box-containing protein/diguanylate cyclase (GGDEF)-like protein</fullName>
    </submittedName>
</protein>
<feature type="compositionally biased region" description="Basic and acidic residues" evidence="1">
    <location>
        <begin position="460"/>
        <end position="470"/>
    </location>
</feature>
<dbReference type="AlphaFoldDB" id="A0A4R6U961"/>
<dbReference type="CDD" id="cd00130">
    <property type="entry name" value="PAS"/>
    <property type="match status" value="1"/>
</dbReference>